<dbReference type="PROSITE" id="PS00895">
    <property type="entry name" value="3_HYDROXYISOBUT_DH"/>
    <property type="match status" value="1"/>
</dbReference>
<dbReference type="PIRSF" id="PIRSF000103">
    <property type="entry name" value="HIBADH"/>
    <property type="match status" value="1"/>
</dbReference>
<reference evidence="7" key="1">
    <citation type="submission" date="2022-06" db="EMBL/GenBank/DDBJ databases">
        <title>Rothia sp. isolated from sandalwood seedling.</title>
        <authorList>
            <person name="Tuikhar N."/>
            <person name="Kirdat K."/>
            <person name="Thorat V."/>
            <person name="Swetha P."/>
            <person name="Padma S."/>
            <person name="Sundararaj R."/>
            <person name="Yadav A."/>
        </authorList>
    </citation>
    <scope>NUCLEOTIDE SEQUENCE</scope>
    <source>
        <strain evidence="7">AR01</strain>
    </source>
</reference>
<dbReference type="Pfam" id="PF14833">
    <property type="entry name" value="NAD_binding_11"/>
    <property type="match status" value="1"/>
</dbReference>
<keyword evidence="3" id="KW-0520">NAD</keyword>
<dbReference type="AlphaFoldDB" id="A0A9X2KHS4"/>
<dbReference type="Gene3D" id="3.40.50.720">
    <property type="entry name" value="NAD(P)-binding Rossmann-like Domain"/>
    <property type="match status" value="1"/>
</dbReference>
<name>A0A9X2KHS4_9MICC</name>
<comment type="similarity">
    <text evidence="1">Belongs to the HIBADH-related family.</text>
</comment>
<organism evidence="7 8">
    <name type="scientific">Rothia santali</name>
    <dbReference type="NCBI Taxonomy" id="2949643"/>
    <lineage>
        <taxon>Bacteria</taxon>
        <taxon>Bacillati</taxon>
        <taxon>Actinomycetota</taxon>
        <taxon>Actinomycetes</taxon>
        <taxon>Micrococcales</taxon>
        <taxon>Micrococcaceae</taxon>
        <taxon>Rothia</taxon>
    </lineage>
</organism>
<dbReference type="PANTHER" id="PTHR43060:SF15">
    <property type="entry name" value="3-HYDROXYISOBUTYRATE DEHYDROGENASE-LIKE 1, MITOCHONDRIAL-RELATED"/>
    <property type="match status" value="1"/>
</dbReference>
<evidence type="ECO:0000256" key="4">
    <source>
        <dbReference type="PIRSR" id="PIRSR000103-1"/>
    </source>
</evidence>
<feature type="active site" evidence="4">
    <location>
        <position position="181"/>
    </location>
</feature>
<dbReference type="GO" id="GO:0016491">
    <property type="term" value="F:oxidoreductase activity"/>
    <property type="evidence" value="ECO:0007669"/>
    <property type="project" value="UniProtKB-KW"/>
</dbReference>
<keyword evidence="8" id="KW-1185">Reference proteome</keyword>
<dbReference type="InterPro" id="IPR008927">
    <property type="entry name" value="6-PGluconate_DH-like_C_sf"/>
</dbReference>
<dbReference type="SUPFAM" id="SSF51735">
    <property type="entry name" value="NAD(P)-binding Rossmann-fold domains"/>
    <property type="match status" value="1"/>
</dbReference>
<keyword evidence="2" id="KW-0560">Oxidoreductase</keyword>
<dbReference type="Gene3D" id="1.10.1040.10">
    <property type="entry name" value="N-(1-d-carboxylethyl)-l-norvaline Dehydrogenase, domain 2"/>
    <property type="match status" value="1"/>
</dbReference>
<evidence type="ECO:0000256" key="3">
    <source>
        <dbReference type="ARBA" id="ARBA00023027"/>
    </source>
</evidence>
<dbReference type="InterPro" id="IPR029154">
    <property type="entry name" value="HIBADH-like_NADP-bd"/>
</dbReference>
<dbReference type="Pfam" id="PF03446">
    <property type="entry name" value="NAD_binding_2"/>
    <property type="match status" value="1"/>
</dbReference>
<dbReference type="EMBL" id="JANAFB010000005">
    <property type="protein sequence ID" value="MCP3425094.1"/>
    <property type="molecule type" value="Genomic_DNA"/>
</dbReference>
<dbReference type="InterPro" id="IPR006115">
    <property type="entry name" value="6PGDH_NADP-bd"/>
</dbReference>
<dbReference type="GO" id="GO:0050661">
    <property type="term" value="F:NADP binding"/>
    <property type="evidence" value="ECO:0007669"/>
    <property type="project" value="InterPro"/>
</dbReference>
<evidence type="ECO:0000256" key="1">
    <source>
        <dbReference type="ARBA" id="ARBA00009080"/>
    </source>
</evidence>
<evidence type="ECO:0000259" key="5">
    <source>
        <dbReference type="Pfam" id="PF03446"/>
    </source>
</evidence>
<feature type="domain" description="6-phosphogluconate dehydrogenase NADP-binding" evidence="5">
    <location>
        <begin position="14"/>
        <end position="169"/>
    </location>
</feature>
<proteinExistence type="inferred from homology"/>
<dbReference type="InterPro" id="IPR002204">
    <property type="entry name" value="3-OH-isobutyrate_DH-rel_CS"/>
</dbReference>
<accession>A0A9X2KHS4</accession>
<dbReference type="GO" id="GO:0016054">
    <property type="term" value="P:organic acid catabolic process"/>
    <property type="evidence" value="ECO:0007669"/>
    <property type="project" value="UniProtKB-ARBA"/>
</dbReference>
<evidence type="ECO:0000313" key="8">
    <source>
        <dbReference type="Proteomes" id="UP001139502"/>
    </source>
</evidence>
<evidence type="ECO:0000313" key="7">
    <source>
        <dbReference type="EMBL" id="MCP3425094.1"/>
    </source>
</evidence>
<dbReference type="InterPro" id="IPR013328">
    <property type="entry name" value="6PGD_dom2"/>
</dbReference>
<evidence type="ECO:0000259" key="6">
    <source>
        <dbReference type="Pfam" id="PF14833"/>
    </source>
</evidence>
<sequence>MGAAHEETSASPAVGVIGLGAMGSPMARRLAGAGRGPVMVSARRPEQAEDALAAGARWAASPRELGARCDVLLSMLPDLPQLRSVLEGPEGFLAGAAGREVLVIVGSTSSPTGVRELAEDLGTRARVVDAPVSGGVEGAEAGSLSIMVGGEEHDAARARAVLEPCGTAVRLGPLGAGQIAKACNQLVVGATALALGEAAALASRSGLDVARLFGVLAEGYADSRVLRTRGAAMVAEDYRPGGIAAYMVKDLNFGADVAGAAAVNPALLPVLLESYEELVRRGLGDQDLSVTRRYVEER</sequence>
<feature type="domain" description="3-hydroxyisobutyrate dehydrogenase-like NAD-binding" evidence="6">
    <location>
        <begin position="175"/>
        <end position="290"/>
    </location>
</feature>
<comment type="caution">
    <text evidence="7">The sequence shown here is derived from an EMBL/GenBank/DDBJ whole genome shotgun (WGS) entry which is preliminary data.</text>
</comment>
<dbReference type="Proteomes" id="UP001139502">
    <property type="component" value="Unassembled WGS sequence"/>
</dbReference>
<dbReference type="PANTHER" id="PTHR43060">
    <property type="entry name" value="3-HYDROXYISOBUTYRATE DEHYDROGENASE-LIKE 1, MITOCHONDRIAL-RELATED"/>
    <property type="match status" value="1"/>
</dbReference>
<evidence type="ECO:0000256" key="2">
    <source>
        <dbReference type="ARBA" id="ARBA00023002"/>
    </source>
</evidence>
<dbReference type="SUPFAM" id="SSF48179">
    <property type="entry name" value="6-phosphogluconate dehydrogenase C-terminal domain-like"/>
    <property type="match status" value="1"/>
</dbReference>
<dbReference type="InterPro" id="IPR015815">
    <property type="entry name" value="HIBADH-related"/>
</dbReference>
<gene>
    <name evidence="7" type="ORF">NBM05_03385</name>
</gene>
<dbReference type="InterPro" id="IPR036291">
    <property type="entry name" value="NAD(P)-bd_dom_sf"/>
</dbReference>
<dbReference type="RefSeq" id="WP_254165121.1">
    <property type="nucleotide sequence ID" value="NZ_JANAFB010000005.1"/>
</dbReference>
<protein>
    <submittedName>
        <fullName evidence="7">NAD(P)-dependent oxidoreductase</fullName>
    </submittedName>
</protein>
<dbReference type="GO" id="GO:0051287">
    <property type="term" value="F:NAD binding"/>
    <property type="evidence" value="ECO:0007669"/>
    <property type="project" value="InterPro"/>
</dbReference>